<dbReference type="EMBL" id="BARS01019699">
    <property type="protein sequence ID" value="GAF93764.1"/>
    <property type="molecule type" value="Genomic_DNA"/>
</dbReference>
<name>X0TKI3_9ZZZZ</name>
<reference evidence="1" key="1">
    <citation type="journal article" date="2014" name="Front. Microbiol.">
        <title>High frequency of phylogenetically diverse reductive dehalogenase-homologous genes in deep subseafloor sedimentary metagenomes.</title>
        <authorList>
            <person name="Kawai M."/>
            <person name="Futagami T."/>
            <person name="Toyoda A."/>
            <person name="Takaki Y."/>
            <person name="Nishi S."/>
            <person name="Hori S."/>
            <person name="Arai W."/>
            <person name="Tsubouchi T."/>
            <person name="Morono Y."/>
            <person name="Uchiyama I."/>
            <person name="Ito T."/>
            <person name="Fujiyama A."/>
            <person name="Inagaki F."/>
            <person name="Takami H."/>
        </authorList>
    </citation>
    <scope>NUCLEOTIDE SEQUENCE</scope>
    <source>
        <strain evidence="1">Expedition CK06-06</strain>
    </source>
</reference>
<proteinExistence type="predicted"/>
<evidence type="ECO:0000313" key="1">
    <source>
        <dbReference type="EMBL" id="GAF93764.1"/>
    </source>
</evidence>
<feature type="non-terminal residue" evidence="1">
    <location>
        <position position="1"/>
    </location>
</feature>
<organism evidence="1">
    <name type="scientific">marine sediment metagenome</name>
    <dbReference type="NCBI Taxonomy" id="412755"/>
    <lineage>
        <taxon>unclassified sequences</taxon>
        <taxon>metagenomes</taxon>
        <taxon>ecological metagenomes</taxon>
    </lineage>
</organism>
<sequence>PGTVWGEPTGIGKEHHPWGHFKPGAWKLVRVITETLDKEGVPTSTSTTKTKTTLLKIEEDGITLGIEVTVEVASKEFKAEPKCVKQGFHGEVVSEDIKIGPPQDAQLTIEGRSIPCQILKIERSDASNKTVTKVYFSDKVCPRIIKRESVTTDPKGETKTSETTVTVVALDMPCKVLAEIKSSALMKTTNKHTKGVVSTWALICRDVPGGIVEFWSKEVDGSGRLLSRSTLELVGYGLEPEEEPTWIGPLGRKRPLRTR</sequence>
<comment type="caution">
    <text evidence="1">The sequence shown here is derived from an EMBL/GenBank/DDBJ whole genome shotgun (WGS) entry which is preliminary data.</text>
</comment>
<dbReference type="AlphaFoldDB" id="X0TKI3"/>
<protein>
    <submittedName>
        <fullName evidence="1">Uncharacterized protein</fullName>
    </submittedName>
</protein>
<accession>X0TKI3</accession>
<gene>
    <name evidence="1" type="ORF">S01H1_31876</name>
</gene>